<dbReference type="GO" id="GO:0008270">
    <property type="term" value="F:zinc ion binding"/>
    <property type="evidence" value="ECO:0007669"/>
    <property type="project" value="UniProtKB-KW"/>
</dbReference>
<dbReference type="Pfam" id="PF14369">
    <property type="entry name" value="Zn_ribbon_19"/>
    <property type="match status" value="1"/>
</dbReference>
<evidence type="ECO:0000256" key="3">
    <source>
        <dbReference type="ARBA" id="ARBA00022679"/>
    </source>
</evidence>
<proteinExistence type="predicted"/>
<evidence type="ECO:0000256" key="1">
    <source>
        <dbReference type="ARBA" id="ARBA00000900"/>
    </source>
</evidence>
<reference evidence="11" key="1">
    <citation type="submission" date="2022-04" db="EMBL/GenBank/DDBJ databases">
        <title>Carnegiea gigantea Genome sequencing and assembly v2.</title>
        <authorList>
            <person name="Copetti D."/>
            <person name="Sanderson M.J."/>
            <person name="Burquez A."/>
            <person name="Wojciechowski M.F."/>
        </authorList>
    </citation>
    <scope>NUCLEOTIDE SEQUENCE</scope>
    <source>
        <strain evidence="11">SGP5-SGP5p</strain>
        <tissue evidence="11">Aerial part</tissue>
    </source>
</reference>
<dbReference type="SUPFAM" id="SSF57850">
    <property type="entry name" value="RING/U-box"/>
    <property type="match status" value="1"/>
</dbReference>
<keyword evidence="12" id="KW-1185">Reference proteome</keyword>
<feature type="compositionally biased region" description="Polar residues" evidence="9">
    <location>
        <begin position="318"/>
        <end position="331"/>
    </location>
</feature>
<dbReference type="FunFam" id="3.30.40.10:FF:000022">
    <property type="entry name" value="E3 ubiquitin-protein ligase RING1-like"/>
    <property type="match status" value="1"/>
</dbReference>
<evidence type="ECO:0000313" key="12">
    <source>
        <dbReference type="Proteomes" id="UP001153076"/>
    </source>
</evidence>
<feature type="region of interest" description="Disordered" evidence="9">
    <location>
        <begin position="293"/>
        <end position="331"/>
    </location>
</feature>
<dbReference type="OrthoDB" id="21204at2759"/>
<dbReference type="Gene3D" id="3.30.40.10">
    <property type="entry name" value="Zinc/RING finger domain, C3HC4 (zinc finger)"/>
    <property type="match status" value="1"/>
</dbReference>
<keyword evidence="6" id="KW-0833">Ubl conjugation pathway</keyword>
<dbReference type="EMBL" id="JAKOGI010000316">
    <property type="protein sequence ID" value="KAJ8437143.1"/>
    <property type="molecule type" value="Genomic_DNA"/>
</dbReference>
<keyword evidence="4" id="KW-0479">Metal-binding</keyword>
<keyword evidence="3" id="KW-0808">Transferase</keyword>
<sequence>MEEGVLVARYWCHMCSQVVNPIIDAEPTCPVCLNGFIEEVGSTDATSRGFVESNLASYRALSLWAPILLGIMSNPRRHRRFRRHVLDEDHNEGDHYDDNSNGGRSHEVETEFDRELDTIIRRRRRSSATILQLLQGIRAGMADAENHSENSRVGDRERVIFINPLHQTIIVQGSPNPNQIQNPNSFGSFGDYFIGPGLDMLLQHLADNDPNRYGTPPAQKEAIEALPTVKIKENLQCSVCLDDFDLGAEAIEMPCQHKFHSVCLMPWLELHNSCPVCRHQLLINEPKCDLEGSRNSNNVDEDQNIIGSSENNGREYRSASNSGATSQTDES</sequence>
<feature type="domain" description="RING-type" evidence="10">
    <location>
        <begin position="237"/>
        <end position="278"/>
    </location>
</feature>
<evidence type="ECO:0000256" key="2">
    <source>
        <dbReference type="ARBA" id="ARBA00012483"/>
    </source>
</evidence>
<dbReference type="PROSITE" id="PS50089">
    <property type="entry name" value="ZF_RING_2"/>
    <property type="match status" value="1"/>
</dbReference>
<evidence type="ECO:0000256" key="8">
    <source>
        <dbReference type="PROSITE-ProRule" id="PRU00175"/>
    </source>
</evidence>
<protein>
    <recommendedName>
        <fullName evidence="2">RING-type E3 ubiquitin transferase</fullName>
        <ecNumber evidence="2">2.3.2.27</ecNumber>
    </recommendedName>
</protein>
<evidence type="ECO:0000256" key="6">
    <source>
        <dbReference type="ARBA" id="ARBA00022786"/>
    </source>
</evidence>
<keyword evidence="7" id="KW-0862">Zinc</keyword>
<comment type="catalytic activity">
    <reaction evidence="1">
        <text>S-ubiquitinyl-[E2 ubiquitin-conjugating enzyme]-L-cysteine + [acceptor protein]-L-lysine = [E2 ubiquitin-conjugating enzyme]-L-cysteine + N(6)-ubiquitinyl-[acceptor protein]-L-lysine.</text>
        <dbReference type="EC" id="2.3.2.27"/>
    </reaction>
</comment>
<evidence type="ECO:0000259" key="10">
    <source>
        <dbReference type="PROSITE" id="PS50089"/>
    </source>
</evidence>
<name>A0A9Q1QCF4_9CARY</name>
<comment type="caution">
    <text evidence="11">The sequence shown here is derived from an EMBL/GenBank/DDBJ whole genome shotgun (WGS) entry which is preliminary data.</text>
</comment>
<dbReference type="Pfam" id="PF13639">
    <property type="entry name" value="zf-RING_2"/>
    <property type="match status" value="1"/>
</dbReference>
<accession>A0A9Q1QCF4</accession>
<evidence type="ECO:0000256" key="4">
    <source>
        <dbReference type="ARBA" id="ARBA00022723"/>
    </source>
</evidence>
<evidence type="ECO:0000313" key="11">
    <source>
        <dbReference type="EMBL" id="KAJ8437143.1"/>
    </source>
</evidence>
<dbReference type="GO" id="GO:0061630">
    <property type="term" value="F:ubiquitin protein ligase activity"/>
    <property type="evidence" value="ECO:0007669"/>
    <property type="project" value="UniProtKB-EC"/>
</dbReference>
<dbReference type="GO" id="GO:0016567">
    <property type="term" value="P:protein ubiquitination"/>
    <property type="evidence" value="ECO:0007669"/>
    <property type="project" value="TreeGrafter"/>
</dbReference>
<organism evidence="11 12">
    <name type="scientific">Carnegiea gigantea</name>
    <dbReference type="NCBI Taxonomy" id="171969"/>
    <lineage>
        <taxon>Eukaryota</taxon>
        <taxon>Viridiplantae</taxon>
        <taxon>Streptophyta</taxon>
        <taxon>Embryophyta</taxon>
        <taxon>Tracheophyta</taxon>
        <taxon>Spermatophyta</taxon>
        <taxon>Magnoliopsida</taxon>
        <taxon>eudicotyledons</taxon>
        <taxon>Gunneridae</taxon>
        <taxon>Pentapetalae</taxon>
        <taxon>Caryophyllales</taxon>
        <taxon>Cactineae</taxon>
        <taxon>Cactaceae</taxon>
        <taxon>Cactoideae</taxon>
        <taxon>Echinocereeae</taxon>
        <taxon>Carnegiea</taxon>
    </lineage>
</organism>
<evidence type="ECO:0000256" key="5">
    <source>
        <dbReference type="ARBA" id="ARBA00022771"/>
    </source>
</evidence>
<dbReference type="AlphaFoldDB" id="A0A9Q1QCF4"/>
<feature type="region of interest" description="Disordered" evidence="9">
    <location>
        <begin position="89"/>
        <end position="110"/>
    </location>
</feature>
<dbReference type="InterPro" id="IPR013083">
    <property type="entry name" value="Znf_RING/FYVE/PHD"/>
</dbReference>
<dbReference type="SMART" id="SM00184">
    <property type="entry name" value="RING"/>
    <property type="match status" value="1"/>
</dbReference>
<dbReference type="EC" id="2.3.2.27" evidence="2"/>
<dbReference type="InterPro" id="IPR039525">
    <property type="entry name" value="RNF126-like_zinc-ribbon"/>
</dbReference>
<dbReference type="PANTHER" id="PTHR15710">
    <property type="entry name" value="E3 UBIQUITIN-PROTEIN LIGASE PRAJA"/>
    <property type="match status" value="1"/>
</dbReference>
<dbReference type="PANTHER" id="PTHR15710:SF22">
    <property type="entry name" value="RING-TYPE E3 UBIQUITIN TRANSFERASE"/>
    <property type="match status" value="1"/>
</dbReference>
<dbReference type="GO" id="GO:0005737">
    <property type="term" value="C:cytoplasm"/>
    <property type="evidence" value="ECO:0007669"/>
    <property type="project" value="TreeGrafter"/>
</dbReference>
<dbReference type="Proteomes" id="UP001153076">
    <property type="component" value="Unassembled WGS sequence"/>
</dbReference>
<keyword evidence="5 8" id="KW-0863">Zinc-finger</keyword>
<evidence type="ECO:0000256" key="9">
    <source>
        <dbReference type="SAM" id="MobiDB-lite"/>
    </source>
</evidence>
<evidence type="ECO:0000256" key="7">
    <source>
        <dbReference type="ARBA" id="ARBA00022833"/>
    </source>
</evidence>
<gene>
    <name evidence="11" type="ORF">Cgig2_016886</name>
</gene>
<dbReference type="InterPro" id="IPR001841">
    <property type="entry name" value="Znf_RING"/>
</dbReference>